<dbReference type="GO" id="GO:0003682">
    <property type="term" value="F:chromatin binding"/>
    <property type="evidence" value="ECO:0007669"/>
    <property type="project" value="TreeGrafter"/>
</dbReference>
<sequence length="111" mass="12922">EFLQLCKDDDHLIIKLGLLSFCAVFKDIILGYNAFYGMQGVCNRIRLLAEKELQLKVFKDVKKMGYYESTLYLHTRLGLGRSSWCPCFNLKREQYAEVLHLGTLMFFGFPV</sequence>
<comment type="caution">
    <text evidence="2">The sequence shown here is derived from an EMBL/GenBank/DDBJ whole genome shotgun (WGS) entry which is preliminary data.</text>
</comment>
<dbReference type="Proteomes" id="UP000237000">
    <property type="component" value="Unassembled WGS sequence"/>
</dbReference>
<protein>
    <recommendedName>
        <fullName evidence="1">Nucleolar complex-associated protein 3 N-terminal domain-containing protein</fullName>
    </recommendedName>
</protein>
<keyword evidence="3" id="KW-1185">Reference proteome</keyword>
<dbReference type="EMBL" id="JXTC01000007">
    <property type="protein sequence ID" value="POO01597.1"/>
    <property type="molecule type" value="Genomic_DNA"/>
</dbReference>
<dbReference type="OrthoDB" id="1734018at2759"/>
<name>A0A2P5FV17_TREOI</name>
<evidence type="ECO:0000259" key="1">
    <source>
        <dbReference type="Pfam" id="PF07540"/>
    </source>
</evidence>
<dbReference type="InParanoid" id="A0A2P5FV17"/>
<dbReference type="PANTHER" id="PTHR14428:SF5">
    <property type="entry name" value="NUCLEOLAR COMPLEX PROTEIN 3 HOMOLOG"/>
    <property type="match status" value="1"/>
</dbReference>
<evidence type="ECO:0000313" key="3">
    <source>
        <dbReference type="Proteomes" id="UP000237000"/>
    </source>
</evidence>
<dbReference type="GO" id="GO:0005730">
    <property type="term" value="C:nucleolus"/>
    <property type="evidence" value="ECO:0007669"/>
    <property type="project" value="TreeGrafter"/>
</dbReference>
<feature type="domain" description="Nucleolar complex-associated protein 3 N-terminal" evidence="1">
    <location>
        <begin position="3"/>
        <end position="72"/>
    </location>
</feature>
<dbReference type="GO" id="GO:0006270">
    <property type="term" value="P:DNA replication initiation"/>
    <property type="evidence" value="ECO:0007669"/>
    <property type="project" value="TreeGrafter"/>
</dbReference>
<dbReference type="Pfam" id="PF07540">
    <property type="entry name" value="NOC3p"/>
    <property type="match status" value="1"/>
</dbReference>
<proteinExistence type="predicted"/>
<dbReference type="AlphaFoldDB" id="A0A2P5FV17"/>
<feature type="non-terminal residue" evidence="2">
    <location>
        <position position="1"/>
    </location>
</feature>
<dbReference type="STRING" id="63057.A0A2P5FV17"/>
<dbReference type="InterPro" id="IPR011501">
    <property type="entry name" value="Noc3_N"/>
</dbReference>
<accession>A0A2P5FV17</accession>
<reference evidence="3" key="1">
    <citation type="submission" date="2016-06" db="EMBL/GenBank/DDBJ databases">
        <title>Parallel loss of symbiosis genes in relatives of nitrogen-fixing non-legume Parasponia.</title>
        <authorList>
            <person name="Van Velzen R."/>
            <person name="Holmer R."/>
            <person name="Bu F."/>
            <person name="Rutten L."/>
            <person name="Van Zeijl A."/>
            <person name="Liu W."/>
            <person name="Santuari L."/>
            <person name="Cao Q."/>
            <person name="Sharma T."/>
            <person name="Shen D."/>
            <person name="Roswanjaya Y."/>
            <person name="Wardhani T."/>
            <person name="Kalhor M.S."/>
            <person name="Jansen J."/>
            <person name="Van den Hoogen J."/>
            <person name="Gungor B."/>
            <person name="Hartog M."/>
            <person name="Hontelez J."/>
            <person name="Verver J."/>
            <person name="Yang W.-C."/>
            <person name="Schijlen E."/>
            <person name="Repin R."/>
            <person name="Schilthuizen M."/>
            <person name="Schranz E."/>
            <person name="Heidstra R."/>
            <person name="Miyata K."/>
            <person name="Fedorova E."/>
            <person name="Kohlen W."/>
            <person name="Bisseling T."/>
            <person name="Smit S."/>
            <person name="Geurts R."/>
        </authorList>
    </citation>
    <scope>NUCLEOTIDE SEQUENCE [LARGE SCALE GENOMIC DNA]</scope>
    <source>
        <strain evidence="3">cv. RG33-2</strain>
    </source>
</reference>
<evidence type="ECO:0000313" key="2">
    <source>
        <dbReference type="EMBL" id="POO01597.1"/>
    </source>
</evidence>
<dbReference type="PANTHER" id="PTHR14428">
    <property type="entry name" value="NUCLEOLAR COMPLEX PROTEIN 3"/>
    <property type="match status" value="1"/>
</dbReference>
<organism evidence="2 3">
    <name type="scientific">Trema orientale</name>
    <name type="common">Charcoal tree</name>
    <name type="synonym">Celtis orientalis</name>
    <dbReference type="NCBI Taxonomy" id="63057"/>
    <lineage>
        <taxon>Eukaryota</taxon>
        <taxon>Viridiplantae</taxon>
        <taxon>Streptophyta</taxon>
        <taxon>Embryophyta</taxon>
        <taxon>Tracheophyta</taxon>
        <taxon>Spermatophyta</taxon>
        <taxon>Magnoliopsida</taxon>
        <taxon>eudicotyledons</taxon>
        <taxon>Gunneridae</taxon>
        <taxon>Pentapetalae</taxon>
        <taxon>rosids</taxon>
        <taxon>fabids</taxon>
        <taxon>Rosales</taxon>
        <taxon>Cannabaceae</taxon>
        <taxon>Trema</taxon>
    </lineage>
</organism>
<gene>
    <name evidence="2" type="ORF">TorRG33x02_023740</name>
</gene>
<dbReference type="InterPro" id="IPR016903">
    <property type="entry name" value="Nucleolar_cplx-assoc_3"/>
</dbReference>